<comment type="caution">
    <text evidence="1">The sequence shown here is derived from an EMBL/GenBank/DDBJ whole genome shotgun (WGS) entry which is preliminary data.</text>
</comment>
<dbReference type="OrthoDB" id="10480196at2759"/>
<accession>A0A7J0FDQ1</accession>
<sequence length="96" mass="10924">MSLNANRSPIADRGEAPFCRQLVCEPRVDDGPRRLRNSPKRAVQFSIYDGDLTDDEMGGIAMHEDPWDATRGSNYRMKMHLPSFNGQLNIEDFLIV</sequence>
<keyword evidence="2" id="KW-1185">Reference proteome</keyword>
<dbReference type="AlphaFoldDB" id="A0A7J0FDQ1"/>
<gene>
    <name evidence="1" type="ORF">Acr_11g0010190</name>
</gene>
<proteinExistence type="predicted"/>
<dbReference type="EMBL" id="BJWL01000011">
    <property type="protein sequence ID" value="GFY96713.1"/>
    <property type="molecule type" value="Genomic_DNA"/>
</dbReference>
<organism evidence="1 2">
    <name type="scientific">Actinidia rufa</name>
    <dbReference type="NCBI Taxonomy" id="165716"/>
    <lineage>
        <taxon>Eukaryota</taxon>
        <taxon>Viridiplantae</taxon>
        <taxon>Streptophyta</taxon>
        <taxon>Embryophyta</taxon>
        <taxon>Tracheophyta</taxon>
        <taxon>Spermatophyta</taxon>
        <taxon>Magnoliopsida</taxon>
        <taxon>eudicotyledons</taxon>
        <taxon>Gunneridae</taxon>
        <taxon>Pentapetalae</taxon>
        <taxon>asterids</taxon>
        <taxon>Ericales</taxon>
        <taxon>Actinidiaceae</taxon>
        <taxon>Actinidia</taxon>
    </lineage>
</organism>
<protein>
    <submittedName>
        <fullName evidence="1">Uncharacterized protein</fullName>
    </submittedName>
</protein>
<evidence type="ECO:0000313" key="2">
    <source>
        <dbReference type="Proteomes" id="UP000585474"/>
    </source>
</evidence>
<evidence type="ECO:0000313" key="1">
    <source>
        <dbReference type="EMBL" id="GFY96713.1"/>
    </source>
</evidence>
<dbReference type="Proteomes" id="UP000585474">
    <property type="component" value="Unassembled WGS sequence"/>
</dbReference>
<name>A0A7J0FDQ1_9ERIC</name>
<reference evidence="1 2" key="1">
    <citation type="submission" date="2019-07" db="EMBL/GenBank/DDBJ databases">
        <title>De Novo Assembly of kiwifruit Actinidia rufa.</title>
        <authorList>
            <person name="Sugita-Konishi S."/>
            <person name="Sato K."/>
            <person name="Mori E."/>
            <person name="Abe Y."/>
            <person name="Kisaki G."/>
            <person name="Hamano K."/>
            <person name="Suezawa K."/>
            <person name="Otani M."/>
            <person name="Fukuda T."/>
            <person name="Manabe T."/>
            <person name="Gomi K."/>
            <person name="Tabuchi M."/>
            <person name="Akimitsu K."/>
            <person name="Kataoka I."/>
        </authorList>
    </citation>
    <scope>NUCLEOTIDE SEQUENCE [LARGE SCALE GENOMIC DNA]</scope>
    <source>
        <strain evidence="2">cv. Fuchu</strain>
    </source>
</reference>